<dbReference type="GO" id="GO:0005509">
    <property type="term" value="F:calcium ion binding"/>
    <property type="evidence" value="ECO:0007669"/>
    <property type="project" value="InterPro"/>
</dbReference>
<dbReference type="GO" id="GO:0005741">
    <property type="term" value="C:mitochondrial outer membrane"/>
    <property type="evidence" value="ECO:0007669"/>
    <property type="project" value="UniProtKB-SubCell"/>
</dbReference>
<evidence type="ECO:0000256" key="3">
    <source>
        <dbReference type="ARBA" id="ARBA00022692"/>
    </source>
</evidence>
<keyword evidence="6 14" id="KW-0547">Nucleotide-binding</keyword>
<evidence type="ECO:0000256" key="10">
    <source>
        <dbReference type="ARBA" id="ARBA00022989"/>
    </source>
</evidence>
<dbReference type="PROSITE" id="PS51419">
    <property type="entry name" value="RAB"/>
    <property type="match status" value="1"/>
</dbReference>
<gene>
    <name evidence="18" type="ORF">CAPTEDRAFT_218919</name>
</gene>
<evidence type="ECO:0000256" key="11">
    <source>
        <dbReference type="ARBA" id="ARBA00023128"/>
    </source>
</evidence>
<dbReference type="SUPFAM" id="SSF47473">
    <property type="entry name" value="EF-hand"/>
    <property type="match status" value="1"/>
</dbReference>
<keyword evidence="8 14" id="KW-0378">Hydrolase</keyword>
<evidence type="ECO:0000256" key="7">
    <source>
        <dbReference type="ARBA" id="ARBA00022787"/>
    </source>
</evidence>
<dbReference type="Pfam" id="PF08356">
    <property type="entry name" value="EF_assoc_2"/>
    <property type="match status" value="1"/>
</dbReference>
<evidence type="ECO:0000256" key="6">
    <source>
        <dbReference type="ARBA" id="ARBA00022741"/>
    </source>
</evidence>
<dbReference type="InterPro" id="IPR021181">
    <property type="entry name" value="Miro"/>
</dbReference>
<comment type="similarity">
    <text evidence="2 14">Belongs to the mitochondrial Rho GTPase family.</text>
</comment>
<keyword evidence="7 14" id="KW-1000">Mitochondrion outer membrane</keyword>
<keyword evidence="20" id="KW-1185">Reference proteome</keyword>
<keyword evidence="12 14" id="KW-0342">GTP-binding</keyword>
<evidence type="ECO:0000256" key="9">
    <source>
        <dbReference type="ARBA" id="ARBA00022837"/>
    </source>
</evidence>
<dbReference type="PROSITE" id="PS50222">
    <property type="entry name" value="EF_HAND_2"/>
    <property type="match status" value="1"/>
</dbReference>
<feature type="transmembrane region" description="Helical" evidence="15">
    <location>
        <begin position="585"/>
        <end position="607"/>
    </location>
</feature>
<keyword evidence="11 14" id="KW-0496">Mitochondrion</keyword>
<dbReference type="FunFam" id="1.10.238.10:FF:000011">
    <property type="entry name" value="Mitochondrial Rho GTPase"/>
    <property type="match status" value="1"/>
</dbReference>
<dbReference type="InterPro" id="IPR027417">
    <property type="entry name" value="P-loop_NTPase"/>
</dbReference>
<feature type="domain" description="Miro" evidence="17">
    <location>
        <begin position="2"/>
        <end position="168"/>
    </location>
</feature>
<dbReference type="EnsemblMetazoa" id="CapteT218919">
    <property type="protein sequence ID" value="CapteP218919"/>
    <property type="gene ID" value="CapteG218919"/>
</dbReference>
<dbReference type="InterPro" id="IPR052266">
    <property type="entry name" value="Miro-EF-hand_domain"/>
</dbReference>
<keyword evidence="9 14" id="KW-0106">Calcium</keyword>
<dbReference type="Gene3D" id="3.40.50.300">
    <property type="entry name" value="P-loop containing nucleotide triphosphate hydrolases"/>
    <property type="match status" value="2"/>
</dbReference>
<reference evidence="19" key="3">
    <citation type="submission" date="2015-06" db="UniProtKB">
        <authorList>
            <consortium name="EnsemblMetazoa"/>
        </authorList>
    </citation>
    <scope>IDENTIFICATION</scope>
</reference>
<reference evidence="18 20" key="2">
    <citation type="journal article" date="2013" name="Nature">
        <title>Insights into bilaterian evolution from three spiralian genomes.</title>
        <authorList>
            <person name="Simakov O."/>
            <person name="Marletaz F."/>
            <person name="Cho S.J."/>
            <person name="Edsinger-Gonzales E."/>
            <person name="Havlak P."/>
            <person name="Hellsten U."/>
            <person name="Kuo D.H."/>
            <person name="Larsson T."/>
            <person name="Lv J."/>
            <person name="Arendt D."/>
            <person name="Savage R."/>
            <person name="Osoegawa K."/>
            <person name="de Jong P."/>
            <person name="Grimwood J."/>
            <person name="Chapman J.A."/>
            <person name="Shapiro H."/>
            <person name="Aerts A."/>
            <person name="Otillar R.P."/>
            <person name="Terry A.Y."/>
            <person name="Boore J.L."/>
            <person name="Grigoriev I.V."/>
            <person name="Lindberg D.R."/>
            <person name="Seaver E.C."/>
            <person name="Weisblat D.A."/>
            <person name="Putnam N.H."/>
            <person name="Rokhsar D.S."/>
        </authorList>
    </citation>
    <scope>NUCLEOTIDE SEQUENCE</scope>
    <source>
        <strain evidence="18 20">I ESC-2004</strain>
    </source>
</reference>
<evidence type="ECO:0000256" key="12">
    <source>
        <dbReference type="ARBA" id="ARBA00023134"/>
    </source>
</evidence>
<dbReference type="FunCoup" id="R7T454">
    <property type="interactions" value="1417"/>
</dbReference>
<keyword evidence="3 15" id="KW-0812">Transmembrane</keyword>
<dbReference type="InterPro" id="IPR018247">
    <property type="entry name" value="EF_Hand_1_Ca_BS"/>
</dbReference>
<evidence type="ECO:0000256" key="14">
    <source>
        <dbReference type="PIRNR" id="PIRNR037488"/>
    </source>
</evidence>
<proteinExistence type="inferred from homology"/>
<dbReference type="PRINTS" id="PR00449">
    <property type="entry name" value="RASTRNSFRMNG"/>
</dbReference>
<evidence type="ECO:0000256" key="2">
    <source>
        <dbReference type="ARBA" id="ARBA00007981"/>
    </source>
</evidence>
<evidence type="ECO:0000313" key="20">
    <source>
        <dbReference type="Proteomes" id="UP000014760"/>
    </source>
</evidence>
<dbReference type="InterPro" id="IPR013566">
    <property type="entry name" value="EF_hand_assoc_1"/>
</dbReference>
<dbReference type="FunFam" id="1.10.238.10:FF:000021">
    <property type="entry name" value="Mitochondrial Rho GTPase"/>
    <property type="match status" value="1"/>
</dbReference>
<evidence type="ECO:0000313" key="18">
    <source>
        <dbReference type="EMBL" id="ELT87672.1"/>
    </source>
</evidence>
<dbReference type="PANTHER" id="PTHR46819:SF1">
    <property type="entry name" value="EF-HAND CALCIUM-BINDING DOMAIN-CONTAINING PROTEIN 7"/>
    <property type="match status" value="1"/>
</dbReference>
<dbReference type="SUPFAM" id="SSF52540">
    <property type="entry name" value="P-loop containing nucleoside triphosphate hydrolases"/>
    <property type="match status" value="2"/>
</dbReference>
<dbReference type="EMBL" id="KB312213">
    <property type="protein sequence ID" value="ELT87672.1"/>
    <property type="molecule type" value="Genomic_DNA"/>
</dbReference>
<evidence type="ECO:0000259" key="16">
    <source>
        <dbReference type="PROSITE" id="PS50222"/>
    </source>
</evidence>
<dbReference type="FunFam" id="3.40.50.300:FF:000170">
    <property type="entry name" value="Mitochondrial Rho GTPase"/>
    <property type="match status" value="1"/>
</dbReference>
<dbReference type="PIRSF" id="PIRSF037488">
    <property type="entry name" value="Mt_Rho_GTPase"/>
    <property type="match status" value="1"/>
</dbReference>
<dbReference type="Pfam" id="PF08355">
    <property type="entry name" value="EF_assoc_1"/>
    <property type="match status" value="1"/>
</dbReference>
<evidence type="ECO:0000256" key="8">
    <source>
        <dbReference type="ARBA" id="ARBA00022801"/>
    </source>
</evidence>
<dbReference type="OrthoDB" id="10020961at2759"/>
<organism evidence="18">
    <name type="scientific">Capitella teleta</name>
    <name type="common">Polychaete worm</name>
    <dbReference type="NCBI Taxonomy" id="283909"/>
    <lineage>
        <taxon>Eukaryota</taxon>
        <taxon>Metazoa</taxon>
        <taxon>Spiralia</taxon>
        <taxon>Lophotrochozoa</taxon>
        <taxon>Annelida</taxon>
        <taxon>Polychaeta</taxon>
        <taxon>Sedentaria</taxon>
        <taxon>Scolecida</taxon>
        <taxon>Capitellidae</taxon>
        <taxon>Capitella</taxon>
    </lineage>
</organism>
<dbReference type="GO" id="GO:0003924">
    <property type="term" value="F:GTPase activity"/>
    <property type="evidence" value="ECO:0007669"/>
    <property type="project" value="InterPro"/>
</dbReference>
<dbReference type="SMART" id="SM00175">
    <property type="entry name" value="RAB"/>
    <property type="match status" value="1"/>
</dbReference>
<keyword evidence="5" id="KW-0677">Repeat</keyword>
<dbReference type="SMART" id="SM00173">
    <property type="entry name" value="RAS"/>
    <property type="match status" value="1"/>
</dbReference>
<feature type="domain" description="EF-hand" evidence="16">
    <location>
        <begin position="301"/>
        <end position="336"/>
    </location>
</feature>
<dbReference type="OMA" id="HETTWGI"/>
<evidence type="ECO:0000256" key="13">
    <source>
        <dbReference type="ARBA" id="ARBA00023136"/>
    </source>
</evidence>
<protein>
    <recommendedName>
        <fullName evidence="14">Mitochondrial Rho GTPase</fullName>
        <ecNumber evidence="14">3.6.5.-</ecNumber>
    </recommendedName>
</protein>
<dbReference type="PANTHER" id="PTHR46819">
    <property type="entry name" value="EF-HAND CALCIUM-BINDING DOMAIN-CONTAINING PROTEIN 7"/>
    <property type="match status" value="1"/>
</dbReference>
<evidence type="ECO:0000256" key="15">
    <source>
        <dbReference type="SAM" id="Phobius"/>
    </source>
</evidence>
<dbReference type="GO" id="GO:0007005">
    <property type="term" value="P:mitochondrion organization"/>
    <property type="evidence" value="ECO:0007669"/>
    <property type="project" value="InterPro"/>
</dbReference>
<dbReference type="InterPro" id="IPR001806">
    <property type="entry name" value="Small_GTPase"/>
</dbReference>
<evidence type="ECO:0000313" key="19">
    <source>
        <dbReference type="EnsemblMetazoa" id="CapteP218919"/>
    </source>
</evidence>
<dbReference type="Pfam" id="PF00071">
    <property type="entry name" value="Ras"/>
    <property type="match status" value="1"/>
</dbReference>
<keyword evidence="4" id="KW-0479">Metal-binding</keyword>
<evidence type="ECO:0000256" key="5">
    <source>
        <dbReference type="ARBA" id="ARBA00022737"/>
    </source>
</evidence>
<keyword evidence="13 14" id="KW-0472">Membrane</keyword>
<dbReference type="EMBL" id="AMQN01015781">
    <property type="status" value="NOT_ANNOTATED_CDS"/>
    <property type="molecule type" value="Genomic_DNA"/>
</dbReference>
<dbReference type="PROSITE" id="PS51423">
    <property type="entry name" value="MIRO"/>
    <property type="match status" value="2"/>
</dbReference>
<dbReference type="HOGENOM" id="CLU_014255_3_1_1"/>
<keyword evidence="10 15" id="KW-1133">Transmembrane helix</keyword>
<dbReference type="Proteomes" id="UP000014760">
    <property type="component" value="Unassembled WGS sequence"/>
</dbReference>
<evidence type="ECO:0000256" key="1">
    <source>
        <dbReference type="ARBA" id="ARBA00004200"/>
    </source>
</evidence>
<dbReference type="PROSITE" id="PS51421">
    <property type="entry name" value="RAS"/>
    <property type="match status" value="1"/>
</dbReference>
<sequence length="610" mass="69469">MRKDVRILLVGEPGVGKTSLILSLVSEEFPVEVPAKAEEITIPADVTPEKVPTHIVDFSSQEQEDSQLVEEIIKAHVICTVYAVDDEESIQKIKTYWLPLIRQVMPDDNSRPVILVGNKSDILEVSSMETILPIMNEYAEVETCVECSAKTLKNISEVFYYAQKAVLHPTAPLYLPEEKERCRQALTRIFRICDQDNDDIQNDREIYQFQRRCFNVPLQPQALEDVKAVVRKHITDGVARDGITLKGFLFLHTLFVQRGRHETTWTVLRKFGYDDNLELCIEYMRPHLRVPLDCSTELTHQGYHFFASLFQKFDEDKDGCLSLHEMNNLFSTCPIMPWGPDVHNAVCTNAQGWITIGGYMAQWALTTHTDVSKTLEHLAYLGYMYEHDNQLSAIHVTREKKIDLQRKQTSRNVFQCNVIGMKNVGKTSFLQGILGRNLKYVATLNREHLPAYTVNLLSVYGQDKYLVLHEVDASTEDNTSVTNCDVVALLYDVTNPRSFEFIADVYLRLLATSGLPVLIVACKAEHNDRVQDYQLQPAQFCHKHGLPQPHLFTCVDKLTRDVYSRLATMAVYPHLRGSLQGNTALWIKAGVGISIAAGLGFLIFRYVRQR</sequence>
<dbReference type="AlphaFoldDB" id="R7T454"/>
<dbReference type="InterPro" id="IPR013567">
    <property type="entry name" value="EF_hand_assoc_2"/>
</dbReference>
<dbReference type="InterPro" id="IPR020860">
    <property type="entry name" value="MIRO_dom"/>
</dbReference>
<dbReference type="EC" id="3.6.5.-" evidence="14"/>
<reference evidence="20" key="1">
    <citation type="submission" date="2012-12" db="EMBL/GenBank/DDBJ databases">
        <authorList>
            <person name="Hellsten U."/>
            <person name="Grimwood J."/>
            <person name="Chapman J.A."/>
            <person name="Shapiro H."/>
            <person name="Aerts A."/>
            <person name="Otillar R.P."/>
            <person name="Terry A.Y."/>
            <person name="Boore J.L."/>
            <person name="Simakov O."/>
            <person name="Marletaz F."/>
            <person name="Cho S.-J."/>
            <person name="Edsinger-Gonzales E."/>
            <person name="Havlak P."/>
            <person name="Kuo D.-H."/>
            <person name="Larsson T."/>
            <person name="Lv J."/>
            <person name="Arendt D."/>
            <person name="Savage R."/>
            <person name="Osoegawa K."/>
            <person name="de Jong P."/>
            <person name="Lindberg D.R."/>
            <person name="Seaver E.C."/>
            <person name="Weisblat D.A."/>
            <person name="Putnam N.H."/>
            <person name="Grigoriev I.V."/>
            <person name="Rokhsar D.S."/>
        </authorList>
    </citation>
    <scope>NUCLEOTIDE SEQUENCE</scope>
    <source>
        <strain evidence="20">I ESC-2004</strain>
    </source>
</reference>
<dbReference type="InterPro" id="IPR011992">
    <property type="entry name" value="EF-hand-dom_pair"/>
</dbReference>
<comment type="function">
    <text evidence="14">Mitochondrial GTPase involved in mitochondrial trafficking. Probably involved in control of anterograde transport of mitochondria and their subcellular distribution.</text>
</comment>
<dbReference type="CDD" id="cd01893">
    <property type="entry name" value="Miro1"/>
    <property type="match status" value="1"/>
</dbReference>
<dbReference type="SMART" id="SM00174">
    <property type="entry name" value="RHO"/>
    <property type="match status" value="1"/>
</dbReference>
<dbReference type="InterPro" id="IPR002048">
    <property type="entry name" value="EF_hand_dom"/>
</dbReference>
<name>R7T454_CAPTE</name>
<evidence type="ECO:0000259" key="17">
    <source>
        <dbReference type="PROSITE" id="PS51423"/>
    </source>
</evidence>
<dbReference type="PROSITE" id="PS00018">
    <property type="entry name" value="EF_HAND_1"/>
    <property type="match status" value="1"/>
</dbReference>
<feature type="domain" description="Miro" evidence="17">
    <location>
        <begin position="411"/>
        <end position="572"/>
    </location>
</feature>
<dbReference type="STRING" id="283909.R7T454"/>
<dbReference type="GO" id="GO:0005525">
    <property type="term" value="F:GTP binding"/>
    <property type="evidence" value="ECO:0007669"/>
    <property type="project" value="UniProtKB-KW"/>
</dbReference>
<accession>R7T454</accession>
<evidence type="ECO:0000256" key="4">
    <source>
        <dbReference type="ARBA" id="ARBA00022723"/>
    </source>
</evidence>
<dbReference type="Gene3D" id="1.10.238.10">
    <property type="entry name" value="EF-hand"/>
    <property type="match status" value="2"/>
</dbReference>
<comment type="subcellular location">
    <subcellularLocation>
        <location evidence="1 14">Mitochondrion outer membrane</location>
        <topology evidence="1 14">Single-pass type IV membrane protein</topology>
    </subcellularLocation>
</comment>